<gene>
    <name evidence="1" type="ORF">L596_006615</name>
</gene>
<dbReference type="EMBL" id="AZBU02000001">
    <property type="protein sequence ID" value="TMS40208.1"/>
    <property type="molecule type" value="Genomic_DNA"/>
</dbReference>
<evidence type="ECO:0000313" key="1">
    <source>
        <dbReference type="EMBL" id="TMS40208.1"/>
    </source>
</evidence>
<name>A0A4U8VBQ7_STECR</name>
<protein>
    <submittedName>
        <fullName evidence="1">Uncharacterized protein</fullName>
    </submittedName>
</protein>
<reference evidence="1" key="1">
    <citation type="submission" date="2013-11" db="EMBL/GenBank/DDBJ databases">
        <authorList>
            <person name="Sternberg P."/>
            <person name="Dillman A."/>
            <person name="Macchietto M."/>
        </authorList>
    </citation>
    <scope>NUCLEOTIDE SEQUENCE</scope>
    <source>
        <strain evidence="1">ALL</strain>
    </source>
</reference>
<accession>A0A4U8VBQ7</accession>
<reference evidence="1" key="3">
    <citation type="journal article" date="2019" name="G3 (Bethesda)">
        <title>Hybrid Assembly of the Genome of the Entomopathogenic Nematode Steinernema carpocapsae Identifies the X-Chromosome.</title>
        <authorList>
            <person name="Serra L."/>
            <person name="Macchietto M."/>
            <person name="Macias-Munoz A."/>
            <person name="McGill C.J."/>
            <person name="Rodriguez I.M."/>
            <person name="Rodriguez B."/>
            <person name="Murad R."/>
            <person name="Mortazavi A."/>
        </authorList>
    </citation>
    <scope>NUCLEOTIDE SEQUENCE [LARGE SCALE GENOMIC DNA]</scope>
    <source>
        <strain evidence="1">ALL</strain>
    </source>
</reference>
<dbReference type="OrthoDB" id="10482976at2759"/>
<comment type="caution">
    <text evidence="1">The sequence shown here is derived from an EMBL/GenBank/DDBJ whole genome shotgun (WGS) entry which is preliminary data.</text>
</comment>
<dbReference type="AlphaFoldDB" id="A0A4U8VBQ7"/>
<reference evidence="1" key="2">
    <citation type="journal article" date="2015" name="Genome Biol.">
        <title>Comparative genomics of Steinernema reveals deeply conserved gene regulatory networks.</title>
        <authorList>
            <person name="Dillman A.R."/>
            <person name="Macchietto M."/>
            <person name="Porter C.F."/>
            <person name="Rogers A."/>
            <person name="Williams B."/>
            <person name="Antoshechkin I."/>
            <person name="Lee M.M."/>
            <person name="Goodwin Z."/>
            <person name="Lu X."/>
            <person name="Lewis E.E."/>
            <person name="Goodrich-Blair H."/>
            <person name="Stock S.P."/>
            <person name="Adams B.J."/>
            <person name="Sternberg P.W."/>
            <person name="Mortazavi A."/>
        </authorList>
    </citation>
    <scope>NUCLEOTIDE SEQUENCE [LARGE SCALE GENOMIC DNA]</scope>
    <source>
        <strain evidence="1">ALL</strain>
    </source>
</reference>
<proteinExistence type="predicted"/>
<sequence length="355" mass="41473">MDPKRVEQAVNLEAQLYTFLEQPTNNPATNSTNAFLLDVLNFLRTSPEFLHWKATVDNSFAFLPDDVKRDVLDCAENLEPVERNRDLCYSFPQKINSLKNVCQIDGAWGRFARQATCNELKDGMVTEYFFDEHGPDYRRVNPNAFGPKKFINFTVQYPRQRYVTDDQLLNVADTLYGYLDLEYQEPKPVLIQKTFPKMVRPFSEIILKFPGPAEPKLDYFLAYQISLQHLRTLDLNVSFSKQLEPHIAFFVQSANFEIFKSKRQEASLKLFVSLFNAVLSKTTTATVLPLIELRVKEATVKGIKMFLYDKYKKEHYLVEADYRFKETHEKMPDKLLRVDIGKHQEYSEVIIWMSI</sequence>
<organism evidence="1">
    <name type="scientific">Steinernema carpocapsae</name>
    <name type="common">Entomopathogenic nematode</name>
    <dbReference type="NCBI Taxonomy" id="34508"/>
    <lineage>
        <taxon>Eukaryota</taxon>
        <taxon>Metazoa</taxon>
        <taxon>Ecdysozoa</taxon>
        <taxon>Nematoda</taxon>
        <taxon>Chromadorea</taxon>
        <taxon>Rhabditida</taxon>
        <taxon>Tylenchina</taxon>
        <taxon>Panagrolaimomorpha</taxon>
        <taxon>Strongyloidoidea</taxon>
        <taxon>Steinernematidae</taxon>
        <taxon>Steinernema</taxon>
    </lineage>
</organism>